<name>A0A7Y0L6T6_9FIRM</name>
<dbReference type="EMBL" id="JABBVZ010000067">
    <property type="protein sequence ID" value="NMP23801.1"/>
    <property type="molecule type" value="Genomic_DNA"/>
</dbReference>
<sequence>MREDTLGPRVAAGAKLASLSHAEVRTLRMGLVSWQRDLMRAPALLATPGGLEEWERIGLLLDILR</sequence>
<protein>
    <submittedName>
        <fullName evidence="1">Uncharacterized protein</fullName>
    </submittedName>
</protein>
<reference evidence="1 2" key="1">
    <citation type="submission" date="2020-04" db="EMBL/GenBank/DDBJ databases">
        <authorList>
            <person name="Zhang R."/>
            <person name="Schippers A."/>
        </authorList>
    </citation>
    <scope>NUCLEOTIDE SEQUENCE [LARGE SCALE GENOMIC DNA]</scope>
    <source>
        <strain evidence="1 2">DSM 109850</strain>
    </source>
</reference>
<dbReference type="RefSeq" id="WP_169101389.1">
    <property type="nucleotide sequence ID" value="NZ_JABBVZ010000067.1"/>
</dbReference>
<proteinExistence type="predicted"/>
<accession>A0A7Y0L6T6</accession>
<keyword evidence="2" id="KW-1185">Reference proteome</keyword>
<comment type="caution">
    <text evidence="1">The sequence shown here is derived from an EMBL/GenBank/DDBJ whole genome shotgun (WGS) entry which is preliminary data.</text>
</comment>
<gene>
    <name evidence="1" type="ORF">HIJ39_15795</name>
</gene>
<evidence type="ECO:0000313" key="1">
    <source>
        <dbReference type="EMBL" id="NMP23801.1"/>
    </source>
</evidence>
<organism evidence="1 2">
    <name type="scientific">Sulfobacillus harzensis</name>
    <dbReference type="NCBI Taxonomy" id="2729629"/>
    <lineage>
        <taxon>Bacteria</taxon>
        <taxon>Bacillati</taxon>
        <taxon>Bacillota</taxon>
        <taxon>Clostridia</taxon>
        <taxon>Eubacteriales</taxon>
        <taxon>Clostridiales Family XVII. Incertae Sedis</taxon>
        <taxon>Sulfobacillus</taxon>
    </lineage>
</organism>
<dbReference type="AlphaFoldDB" id="A0A7Y0L6T6"/>
<evidence type="ECO:0000313" key="2">
    <source>
        <dbReference type="Proteomes" id="UP000533476"/>
    </source>
</evidence>
<dbReference type="Proteomes" id="UP000533476">
    <property type="component" value="Unassembled WGS sequence"/>
</dbReference>